<evidence type="ECO:0000256" key="1">
    <source>
        <dbReference type="SAM" id="SignalP"/>
    </source>
</evidence>
<dbReference type="Gene3D" id="1.50.10.10">
    <property type="match status" value="1"/>
</dbReference>
<sequence length="778" mass="89174">MKVKALLGYLSIGLIVATTACSSHSEEVYSHIPSLDEMPGEWVSADTADMEPSIRNFRGQALTNRDINSVSWFVSAPYSGGYHTGRLRINGQIPEVHSFRWQAWQALREAEWNGLKLSSSTRMPISKDGLMWEITIKNASDEARRLDLELDMIGFNSQYGGEWQWWYPYPKMDGRTTNRDEEVENVRKYFNEDFTSMETVATELVGGKPQQKKVTLTWPSDREILQSDKYRSQLLEETVLVSDQETAAKTAFIIADDGWEYEVLNSGATGKKMIELEAGESYTLRYVMTVNQNLLQAVADARLLSDEFGKQFQQIEEEWKNRWQEIFKPDNELLSGAFPVLATDDSLAKRVYYTGPLTMLYLMNENLPQHDKVFLTGGPRWGASITFFWDITEWSTLWAVVDPAMMREHLASWIKIDPSLHYGKDNISGVGVGNGYSANYWALFQMIRSYLTVSNDYAFLDEVIDGKTVYEHLQKYALNWKEISIYGQEGAREDIYKLADFGDDEWNLLEAVPTYKHIVPSFNAAYIWMMRETADLAKMKGDSAKAKNLRAQSDEMMERLLKLYAGDGVWNSLYPDGKTIEVRHSLDFMFLGRYVQQDIPEDIKQEMMDFLYRELITNHWMRAQSLQDVAAEDSDRPDHGPLGAFDGWPAGTMDALTQLGYPDKALDFYHNIAPVTREGIWAQAHELWGENKREKNARVRIAQRGWHNRESSSGIAMSQVMLKNFFGFYPDVNGPAIIDQDKPDFSGTLYNVKYGDTYYTLTAKDGKVEMAESEHMEE</sequence>
<dbReference type="SUPFAM" id="SSF48208">
    <property type="entry name" value="Six-hairpin glycosidases"/>
    <property type="match status" value="1"/>
</dbReference>
<evidence type="ECO:0000313" key="3">
    <source>
        <dbReference type="Proteomes" id="UP000317557"/>
    </source>
</evidence>
<evidence type="ECO:0000313" key="2">
    <source>
        <dbReference type="EMBL" id="SMO88985.1"/>
    </source>
</evidence>
<feature type="chain" id="PRO_5022013375" description="Alpha-L-rhamnosidase six-hairpin glycosidase domain-containing protein" evidence="1">
    <location>
        <begin position="26"/>
        <end position="778"/>
    </location>
</feature>
<dbReference type="RefSeq" id="WP_142455500.1">
    <property type="nucleotide sequence ID" value="NZ_FXTP01000014.1"/>
</dbReference>
<keyword evidence="1" id="KW-0732">Signal</keyword>
<dbReference type="InterPro" id="IPR008928">
    <property type="entry name" value="6-hairpin_glycosidase_sf"/>
</dbReference>
<dbReference type="OrthoDB" id="5165349at2"/>
<dbReference type="Proteomes" id="UP000317557">
    <property type="component" value="Unassembled WGS sequence"/>
</dbReference>
<evidence type="ECO:0008006" key="4">
    <source>
        <dbReference type="Google" id="ProtNLM"/>
    </source>
</evidence>
<accession>A0A521EYL6</accession>
<gene>
    <name evidence="2" type="ORF">SAMN06265219_11442</name>
</gene>
<dbReference type="AlphaFoldDB" id="A0A521EYL6"/>
<dbReference type="GO" id="GO:0005975">
    <property type="term" value="P:carbohydrate metabolic process"/>
    <property type="evidence" value="ECO:0007669"/>
    <property type="project" value="InterPro"/>
</dbReference>
<feature type="signal peptide" evidence="1">
    <location>
        <begin position="1"/>
        <end position="25"/>
    </location>
</feature>
<dbReference type="PROSITE" id="PS51257">
    <property type="entry name" value="PROKAR_LIPOPROTEIN"/>
    <property type="match status" value="1"/>
</dbReference>
<organism evidence="2 3">
    <name type="scientific">Gracilimonas mengyeensis</name>
    <dbReference type="NCBI Taxonomy" id="1302730"/>
    <lineage>
        <taxon>Bacteria</taxon>
        <taxon>Pseudomonadati</taxon>
        <taxon>Balneolota</taxon>
        <taxon>Balneolia</taxon>
        <taxon>Balneolales</taxon>
        <taxon>Balneolaceae</taxon>
        <taxon>Gracilimonas</taxon>
    </lineage>
</organism>
<keyword evidence="3" id="KW-1185">Reference proteome</keyword>
<proteinExistence type="predicted"/>
<name>A0A521EYL6_9BACT</name>
<dbReference type="InterPro" id="IPR012341">
    <property type="entry name" value="6hp_glycosidase-like_sf"/>
</dbReference>
<dbReference type="EMBL" id="FXTP01000014">
    <property type="protein sequence ID" value="SMO88985.1"/>
    <property type="molecule type" value="Genomic_DNA"/>
</dbReference>
<protein>
    <recommendedName>
        <fullName evidence="4">Alpha-L-rhamnosidase six-hairpin glycosidase domain-containing protein</fullName>
    </recommendedName>
</protein>
<reference evidence="2 3" key="1">
    <citation type="submission" date="2017-05" db="EMBL/GenBank/DDBJ databases">
        <authorList>
            <person name="Varghese N."/>
            <person name="Submissions S."/>
        </authorList>
    </citation>
    <scope>NUCLEOTIDE SEQUENCE [LARGE SCALE GENOMIC DNA]</scope>
    <source>
        <strain evidence="2 3">DSM 21985</strain>
    </source>
</reference>